<proteinExistence type="predicted"/>
<dbReference type="EMBL" id="JAGTJQ010000006">
    <property type="protein sequence ID" value="KAH7029758.1"/>
    <property type="molecule type" value="Genomic_DNA"/>
</dbReference>
<protein>
    <submittedName>
        <fullName evidence="1">Uncharacterized protein</fullName>
    </submittedName>
</protein>
<gene>
    <name evidence="1" type="ORF">B0I36DRAFT_350577</name>
</gene>
<dbReference type="RefSeq" id="XP_046012046.1">
    <property type="nucleotide sequence ID" value="XM_046156918.1"/>
</dbReference>
<dbReference type="GeneID" id="70186464"/>
<name>A0A9P8Y7E5_9PEZI</name>
<dbReference type="AlphaFoldDB" id="A0A9P8Y7E5"/>
<sequence>MASKIVRDSPPLETTMGSYKVMLDEVDNLLEASPGKGSDNFYEQRDTFNVYDARLIYIGLNSHLLISTGGLGAVFSYGCTLLLPSRDAWPSTASRCAAARACPAAGAPFAFPSEITDTNSVGLSSLYWQAQQAQNGDCSYNPKKDDSNTFGISLAAVPTSP</sequence>
<dbReference type="Proteomes" id="UP000756346">
    <property type="component" value="Unassembled WGS sequence"/>
</dbReference>
<organism evidence="1 2">
    <name type="scientific">Microdochium trichocladiopsis</name>
    <dbReference type="NCBI Taxonomy" id="1682393"/>
    <lineage>
        <taxon>Eukaryota</taxon>
        <taxon>Fungi</taxon>
        <taxon>Dikarya</taxon>
        <taxon>Ascomycota</taxon>
        <taxon>Pezizomycotina</taxon>
        <taxon>Sordariomycetes</taxon>
        <taxon>Xylariomycetidae</taxon>
        <taxon>Xylariales</taxon>
        <taxon>Microdochiaceae</taxon>
        <taxon>Microdochium</taxon>
    </lineage>
</organism>
<comment type="caution">
    <text evidence="1">The sequence shown here is derived from an EMBL/GenBank/DDBJ whole genome shotgun (WGS) entry which is preliminary data.</text>
</comment>
<reference evidence="1" key="1">
    <citation type="journal article" date="2021" name="Nat. Commun.">
        <title>Genetic determinants of endophytism in the Arabidopsis root mycobiome.</title>
        <authorList>
            <person name="Mesny F."/>
            <person name="Miyauchi S."/>
            <person name="Thiergart T."/>
            <person name="Pickel B."/>
            <person name="Atanasova L."/>
            <person name="Karlsson M."/>
            <person name="Huettel B."/>
            <person name="Barry K.W."/>
            <person name="Haridas S."/>
            <person name="Chen C."/>
            <person name="Bauer D."/>
            <person name="Andreopoulos W."/>
            <person name="Pangilinan J."/>
            <person name="LaButti K."/>
            <person name="Riley R."/>
            <person name="Lipzen A."/>
            <person name="Clum A."/>
            <person name="Drula E."/>
            <person name="Henrissat B."/>
            <person name="Kohler A."/>
            <person name="Grigoriev I.V."/>
            <person name="Martin F.M."/>
            <person name="Hacquard S."/>
        </authorList>
    </citation>
    <scope>NUCLEOTIDE SEQUENCE</scope>
    <source>
        <strain evidence="1">MPI-CAGE-CH-0230</strain>
    </source>
</reference>
<keyword evidence="2" id="KW-1185">Reference proteome</keyword>
<accession>A0A9P8Y7E5</accession>
<dbReference type="OrthoDB" id="428177at2759"/>
<evidence type="ECO:0000313" key="2">
    <source>
        <dbReference type="Proteomes" id="UP000756346"/>
    </source>
</evidence>
<evidence type="ECO:0000313" key="1">
    <source>
        <dbReference type="EMBL" id="KAH7029758.1"/>
    </source>
</evidence>